<dbReference type="WBParaSite" id="HPLM_0000976201-mRNA-1">
    <property type="protein sequence ID" value="HPLM_0000976201-mRNA-1"/>
    <property type="gene ID" value="HPLM_0000976201"/>
</dbReference>
<evidence type="ECO:0000259" key="2">
    <source>
        <dbReference type="Pfam" id="PF07245"/>
    </source>
</evidence>
<evidence type="ECO:0000313" key="5">
    <source>
        <dbReference type="WBParaSite" id="HPLM_0000976201-mRNA-1"/>
    </source>
</evidence>
<reference evidence="3 4" key="2">
    <citation type="submission" date="2018-11" db="EMBL/GenBank/DDBJ databases">
        <authorList>
            <consortium name="Pathogen Informatics"/>
        </authorList>
    </citation>
    <scope>NUCLEOTIDE SEQUENCE [LARGE SCALE GENOMIC DNA]</scope>
    <source>
        <strain evidence="3 4">MHpl1</strain>
    </source>
</reference>
<evidence type="ECO:0000313" key="3">
    <source>
        <dbReference type="EMBL" id="VDO38306.1"/>
    </source>
</evidence>
<feature type="chain" id="PRO_5043123666" evidence="1">
    <location>
        <begin position="17"/>
        <end position="475"/>
    </location>
</feature>
<feature type="domain" description="Phlebovirus glycoprotein G2 fusion" evidence="2">
    <location>
        <begin position="90"/>
        <end position="395"/>
    </location>
</feature>
<proteinExistence type="predicted"/>
<dbReference type="Pfam" id="PF07245">
    <property type="entry name" value="Phlebovirus_G2"/>
    <property type="match status" value="1"/>
</dbReference>
<evidence type="ECO:0000256" key="1">
    <source>
        <dbReference type="SAM" id="SignalP"/>
    </source>
</evidence>
<dbReference type="InterPro" id="IPR009878">
    <property type="entry name" value="Phlebovirus_G2_fusion"/>
</dbReference>
<dbReference type="STRING" id="6290.A0A0N4WG56"/>
<organism evidence="5">
    <name type="scientific">Haemonchus placei</name>
    <name type="common">Barber's pole worm</name>
    <dbReference type="NCBI Taxonomy" id="6290"/>
    <lineage>
        <taxon>Eukaryota</taxon>
        <taxon>Metazoa</taxon>
        <taxon>Ecdysozoa</taxon>
        <taxon>Nematoda</taxon>
        <taxon>Chromadorea</taxon>
        <taxon>Rhabditida</taxon>
        <taxon>Rhabditina</taxon>
        <taxon>Rhabditomorpha</taxon>
        <taxon>Strongyloidea</taxon>
        <taxon>Trichostrongylidae</taxon>
        <taxon>Haemonchus</taxon>
    </lineage>
</organism>
<dbReference type="OrthoDB" id="5870576at2759"/>
<keyword evidence="1" id="KW-0732">Signal</keyword>
<reference evidence="5" key="1">
    <citation type="submission" date="2017-02" db="UniProtKB">
        <authorList>
            <consortium name="WormBaseParasite"/>
        </authorList>
    </citation>
    <scope>IDENTIFICATION</scope>
</reference>
<keyword evidence="4" id="KW-1185">Reference proteome</keyword>
<dbReference type="EMBL" id="UZAF01017135">
    <property type="protein sequence ID" value="VDO38306.1"/>
    <property type="molecule type" value="Genomic_DNA"/>
</dbReference>
<dbReference type="Gene3D" id="2.60.40.3770">
    <property type="match status" value="1"/>
</dbReference>
<dbReference type="Proteomes" id="UP000268014">
    <property type="component" value="Unassembled WGS sequence"/>
</dbReference>
<dbReference type="OMA" id="CADINST"/>
<protein>
    <submittedName>
        <fullName evidence="5">Phlebovirus_G2 domain-containing protein</fullName>
    </submittedName>
</protein>
<dbReference type="AlphaFoldDB" id="A0A0N4WG56"/>
<gene>
    <name evidence="3" type="ORF">HPLM_LOCUS9754</name>
</gene>
<feature type="signal peptide" evidence="1">
    <location>
        <begin position="1"/>
        <end position="16"/>
    </location>
</feature>
<evidence type="ECO:0000313" key="4">
    <source>
        <dbReference type="Proteomes" id="UP000268014"/>
    </source>
</evidence>
<name>A0A0N4WG56_HAEPC</name>
<sequence>MLLYLMISAIALSVKLMLVRKGSHSGATVTSSESGKDNKGSHPTVAIRKNDEMVNIQLQSFRPLPLSRNSVITAIAVIVYAALREQANACQLGFTMHNTEVTCTSQNTCAIKFRREILFDEIHNMACIDILQANKSVGILRIEKLPLELACAKLTLFYTRDTEHKVYSATRCAQMGSCRQDACSMIKPDSRVEEFANVSLYSGYTGCKPSCGGLICGCLLPLPSCSFYRIAHVPSNSYVYEIAECMGWKSLVRIKVQLILHDMAMKKQVTLRPYVTKKIDDTSFTVISMSTPSSPLLQSRFVISEHEGLIIPGTETMPVECKTFEEASNKFHHCQSRVICQCDAEPAPARCYCPPSNIATIKSVISNVLLESSPFLSIIRRKDSVIAYSRREEMTLMVESKYMQESAEYVTEQDCNASLTKLAGCYNCQEGANLVASCTTATHTWNIIQCKTHVFSIECNPLGSQTHSFWTFSKR</sequence>
<accession>A0A0N4WG56</accession>